<reference evidence="3" key="1">
    <citation type="submission" date="2019-11" db="EMBL/GenBank/DDBJ databases">
        <authorList>
            <person name="Feng L."/>
        </authorList>
    </citation>
    <scope>NUCLEOTIDE SEQUENCE</scope>
    <source>
        <strain evidence="3">AMuciniphilaLFYP55</strain>
    </source>
</reference>
<accession>A0A6N2TK45</accession>
<evidence type="ECO:0000256" key="1">
    <source>
        <dbReference type="SAM" id="MobiDB-lite"/>
    </source>
</evidence>
<feature type="chain" id="PRO_5026734601" evidence="2">
    <location>
        <begin position="22"/>
        <end position="219"/>
    </location>
</feature>
<organism evidence="3">
    <name type="scientific">Akkermansia muciniphila</name>
    <dbReference type="NCBI Taxonomy" id="239935"/>
    <lineage>
        <taxon>Bacteria</taxon>
        <taxon>Pseudomonadati</taxon>
        <taxon>Verrucomicrobiota</taxon>
        <taxon>Verrucomicrobiia</taxon>
        <taxon>Verrucomicrobiales</taxon>
        <taxon>Akkermansiaceae</taxon>
        <taxon>Akkermansia</taxon>
    </lineage>
</organism>
<name>A0A6N2TK45_9BACT</name>
<feature type="signal peptide" evidence="2">
    <location>
        <begin position="1"/>
        <end position="21"/>
    </location>
</feature>
<dbReference type="EMBL" id="CACRSS010000016">
    <property type="protein sequence ID" value="VYT06140.1"/>
    <property type="molecule type" value="Genomic_DNA"/>
</dbReference>
<dbReference type="AlphaFoldDB" id="A0A6N2TK45"/>
<feature type="region of interest" description="Disordered" evidence="1">
    <location>
        <begin position="199"/>
        <end position="219"/>
    </location>
</feature>
<sequence>MTKTALSALALAFAGALPGVAQQTASPAAVPAVNKVKASAVEKAFMNQMAGVVQASLKAGALDMKAVTEILNAAVKAGVSDQVMGSLVSMAAGAFPGSAPAVASAAVKSYGTQVTEANVRNVIASAVAVQPHPYASVSPISEAVTKALGSSMVANAVPGIAVGVAAQTPDNPLQGVTTQTSGLVRPGEEASGGALVLPGGLPVGGSATSPAPISNPAGN</sequence>
<keyword evidence="2" id="KW-0732">Signal</keyword>
<evidence type="ECO:0000313" key="3">
    <source>
        <dbReference type="EMBL" id="VYT06140.1"/>
    </source>
</evidence>
<gene>
    <name evidence="3" type="ORF">AMLFYP55_00461</name>
</gene>
<feature type="compositionally biased region" description="Polar residues" evidence="1">
    <location>
        <begin position="208"/>
        <end position="219"/>
    </location>
</feature>
<proteinExistence type="predicted"/>
<evidence type="ECO:0000256" key="2">
    <source>
        <dbReference type="SAM" id="SignalP"/>
    </source>
</evidence>
<protein>
    <submittedName>
        <fullName evidence="3">Uncharacterized protein</fullName>
    </submittedName>
</protein>